<dbReference type="GO" id="GO:0004523">
    <property type="term" value="F:RNA-DNA hybrid ribonuclease activity"/>
    <property type="evidence" value="ECO:0007669"/>
    <property type="project" value="InterPro"/>
</dbReference>
<dbReference type="InterPro" id="IPR044730">
    <property type="entry name" value="RNase_H-like_dom_plant"/>
</dbReference>
<sequence length="226" mass="26643">MVEQVQDLVRKLVKIKYPWIRLERREWIAIISQLKDYRPQVHYHSVTWSPPEEGNLKCNTDGAYKGNPGMGSYGFCLRNHTGDLVFAKARGIGMTTNTDAEALAIYKALKYCYDSCCRQVIIETDSLAVKRMILKQWRVPWEMVERIEEIREKLQQLNSQIIHIYREGNMVADALANEVMETQTIMEYHCFQELPSKIRKHINMDKNQIPNLRIRNRAINRQHQHQ</sequence>
<keyword evidence="3" id="KW-1185">Reference proteome</keyword>
<dbReference type="AlphaFoldDB" id="A0AAN8Y7R5"/>
<dbReference type="Gene3D" id="3.30.420.10">
    <property type="entry name" value="Ribonuclease H-like superfamily/Ribonuclease H"/>
    <property type="match status" value="1"/>
</dbReference>
<dbReference type="GO" id="GO:0003676">
    <property type="term" value="F:nucleic acid binding"/>
    <property type="evidence" value="ECO:0007669"/>
    <property type="project" value="InterPro"/>
</dbReference>
<reference evidence="2 3" key="1">
    <citation type="submission" date="2024-02" db="EMBL/GenBank/DDBJ databases">
        <title>de novo genome assembly of Solanum bulbocastanum strain 11H21.</title>
        <authorList>
            <person name="Hosaka A.J."/>
        </authorList>
    </citation>
    <scope>NUCLEOTIDE SEQUENCE [LARGE SCALE GENOMIC DNA]</scope>
    <source>
        <tissue evidence="2">Young leaves</tissue>
    </source>
</reference>
<dbReference type="PANTHER" id="PTHR47723:SF24">
    <property type="entry name" value="RNASE H TYPE-1 DOMAIN-CONTAINING PROTEIN"/>
    <property type="match status" value="1"/>
</dbReference>
<evidence type="ECO:0000313" key="2">
    <source>
        <dbReference type="EMBL" id="KAK6782574.1"/>
    </source>
</evidence>
<dbReference type="InterPro" id="IPR012337">
    <property type="entry name" value="RNaseH-like_sf"/>
</dbReference>
<protein>
    <recommendedName>
        <fullName evidence="1">RNase H type-1 domain-containing protein</fullName>
    </recommendedName>
</protein>
<dbReference type="CDD" id="cd06222">
    <property type="entry name" value="RNase_H_like"/>
    <property type="match status" value="1"/>
</dbReference>
<organism evidence="2 3">
    <name type="scientific">Solanum bulbocastanum</name>
    <name type="common">Wild potato</name>
    <dbReference type="NCBI Taxonomy" id="147425"/>
    <lineage>
        <taxon>Eukaryota</taxon>
        <taxon>Viridiplantae</taxon>
        <taxon>Streptophyta</taxon>
        <taxon>Embryophyta</taxon>
        <taxon>Tracheophyta</taxon>
        <taxon>Spermatophyta</taxon>
        <taxon>Magnoliopsida</taxon>
        <taxon>eudicotyledons</taxon>
        <taxon>Gunneridae</taxon>
        <taxon>Pentapetalae</taxon>
        <taxon>asterids</taxon>
        <taxon>lamiids</taxon>
        <taxon>Solanales</taxon>
        <taxon>Solanaceae</taxon>
        <taxon>Solanoideae</taxon>
        <taxon>Solaneae</taxon>
        <taxon>Solanum</taxon>
    </lineage>
</organism>
<dbReference type="InterPro" id="IPR053151">
    <property type="entry name" value="RNase_H-like"/>
</dbReference>
<accession>A0AAN8Y7R5</accession>
<dbReference type="Proteomes" id="UP001371456">
    <property type="component" value="Unassembled WGS sequence"/>
</dbReference>
<dbReference type="EMBL" id="JBANQN010000008">
    <property type="protein sequence ID" value="KAK6782574.1"/>
    <property type="molecule type" value="Genomic_DNA"/>
</dbReference>
<comment type="caution">
    <text evidence="2">The sequence shown here is derived from an EMBL/GenBank/DDBJ whole genome shotgun (WGS) entry which is preliminary data.</text>
</comment>
<dbReference type="Pfam" id="PF13456">
    <property type="entry name" value="RVT_3"/>
    <property type="match status" value="1"/>
</dbReference>
<dbReference type="InterPro" id="IPR036397">
    <property type="entry name" value="RNaseH_sf"/>
</dbReference>
<dbReference type="PROSITE" id="PS50879">
    <property type="entry name" value="RNASE_H_1"/>
    <property type="match status" value="1"/>
</dbReference>
<name>A0AAN8Y7R5_SOLBU</name>
<dbReference type="InterPro" id="IPR002156">
    <property type="entry name" value="RNaseH_domain"/>
</dbReference>
<evidence type="ECO:0000259" key="1">
    <source>
        <dbReference type="PROSITE" id="PS50879"/>
    </source>
</evidence>
<feature type="domain" description="RNase H type-1" evidence="1">
    <location>
        <begin position="52"/>
        <end position="181"/>
    </location>
</feature>
<dbReference type="SUPFAM" id="SSF53098">
    <property type="entry name" value="Ribonuclease H-like"/>
    <property type="match status" value="1"/>
</dbReference>
<evidence type="ECO:0000313" key="3">
    <source>
        <dbReference type="Proteomes" id="UP001371456"/>
    </source>
</evidence>
<dbReference type="PANTHER" id="PTHR47723">
    <property type="entry name" value="OS05G0353850 PROTEIN"/>
    <property type="match status" value="1"/>
</dbReference>
<proteinExistence type="predicted"/>
<gene>
    <name evidence="2" type="ORF">RDI58_020370</name>
</gene>